<keyword evidence="2" id="KW-1133">Transmembrane helix</keyword>
<keyword evidence="2" id="KW-0812">Transmembrane</keyword>
<sequence precursor="true">MKHKFLIVIMLLAALSAHAAAADTLQGATYTITPTGDPDEYRISISVSNITAGGLSIEFPGTFEIVDTNIPAENYGNDDETFIATLTGETEIYIDVVCPNLATGEILSSWDDIATGTHGGEELSVKESEKEQIPSSTSAKEAPFGYSGILALLSAGIAGLVMKTSGRSSSKEDN</sequence>
<dbReference type="KEGG" id="mpi:Mpet_0627"/>
<protein>
    <submittedName>
        <fullName evidence="3">Uncharacterized protein</fullName>
    </submittedName>
</protein>
<name>E1RI16_METP4</name>
<feature type="region of interest" description="Disordered" evidence="1">
    <location>
        <begin position="118"/>
        <end position="141"/>
    </location>
</feature>
<dbReference type="RefSeq" id="WP_013328579.1">
    <property type="nucleotide sequence ID" value="NC_014507.1"/>
</dbReference>
<proteinExistence type="predicted"/>
<keyword evidence="4" id="KW-1185">Reference proteome</keyword>
<dbReference type="HOGENOM" id="CLU_1536685_0_0_2"/>
<dbReference type="AlphaFoldDB" id="E1RI16"/>
<feature type="transmembrane region" description="Helical" evidence="2">
    <location>
        <begin position="144"/>
        <end position="162"/>
    </location>
</feature>
<evidence type="ECO:0000256" key="1">
    <source>
        <dbReference type="SAM" id="MobiDB-lite"/>
    </source>
</evidence>
<reference evidence="3 4" key="1">
    <citation type="journal article" date="2010" name="Stand. Genomic Sci.">
        <title>Complete genome sequence of Methanoplanus petrolearius type strain (SEBR 4847).</title>
        <authorList>
            <person name="Brambilla E."/>
            <person name="Djao O.D."/>
            <person name="Daligault H."/>
            <person name="Lapidus A."/>
            <person name="Lucas S."/>
            <person name="Hammon N."/>
            <person name="Nolan M."/>
            <person name="Tice H."/>
            <person name="Cheng J.F."/>
            <person name="Han C."/>
            <person name="Tapia R."/>
            <person name="Goodwin L."/>
            <person name="Pitluck S."/>
            <person name="Liolios K."/>
            <person name="Ivanova N."/>
            <person name="Mavromatis K."/>
            <person name="Mikhailova N."/>
            <person name="Pati A."/>
            <person name="Chen A."/>
            <person name="Palaniappan K."/>
            <person name="Land M."/>
            <person name="Hauser L."/>
            <person name="Chang Y.J."/>
            <person name="Jeffries C.D."/>
            <person name="Rohde M."/>
            <person name="Spring S."/>
            <person name="Sikorski J."/>
            <person name="Goker M."/>
            <person name="Woyke T."/>
            <person name="Bristow J."/>
            <person name="Eisen J.A."/>
            <person name="Markowitz V."/>
            <person name="Hugenholtz P."/>
            <person name="Kyrpides N.C."/>
            <person name="Klenk H.P."/>
        </authorList>
    </citation>
    <scope>NUCLEOTIDE SEQUENCE [LARGE SCALE GENOMIC DNA]</scope>
    <source>
        <strain evidence="4">DSM 11571 / OCM 486 / SEBR 4847</strain>
    </source>
</reference>
<feature type="compositionally biased region" description="Basic and acidic residues" evidence="1">
    <location>
        <begin position="119"/>
        <end position="132"/>
    </location>
</feature>
<dbReference type="EMBL" id="CP002117">
    <property type="protein sequence ID" value="ADN35401.1"/>
    <property type="molecule type" value="Genomic_DNA"/>
</dbReference>
<evidence type="ECO:0000256" key="2">
    <source>
        <dbReference type="SAM" id="Phobius"/>
    </source>
</evidence>
<keyword evidence="2" id="KW-0472">Membrane</keyword>
<dbReference type="GeneID" id="9743076"/>
<organism evidence="3 4">
    <name type="scientific">Methanolacinia petrolearia (strain DSM 11571 / OCM 486 / SEBR 4847)</name>
    <name type="common">Methanoplanus petrolearius</name>
    <dbReference type="NCBI Taxonomy" id="679926"/>
    <lineage>
        <taxon>Archaea</taxon>
        <taxon>Methanobacteriati</taxon>
        <taxon>Methanobacteriota</taxon>
        <taxon>Stenosarchaea group</taxon>
        <taxon>Methanomicrobia</taxon>
        <taxon>Methanomicrobiales</taxon>
        <taxon>Methanomicrobiaceae</taxon>
        <taxon>Methanolacinia</taxon>
    </lineage>
</organism>
<evidence type="ECO:0000313" key="3">
    <source>
        <dbReference type="EMBL" id="ADN35401.1"/>
    </source>
</evidence>
<dbReference type="Proteomes" id="UP000006565">
    <property type="component" value="Chromosome"/>
</dbReference>
<dbReference type="OrthoDB" id="376616at2157"/>
<gene>
    <name evidence="3" type="ordered locus">Mpet_0627</name>
</gene>
<accession>E1RI16</accession>
<evidence type="ECO:0000313" key="4">
    <source>
        <dbReference type="Proteomes" id="UP000006565"/>
    </source>
</evidence>
<dbReference type="STRING" id="679926.Mpet_0627"/>